<evidence type="ECO:0000256" key="1">
    <source>
        <dbReference type="ARBA" id="ARBA00002503"/>
    </source>
</evidence>
<gene>
    <name evidence="9" type="ORF">DVH24_026162</name>
</gene>
<feature type="compositionally biased region" description="Polar residues" evidence="8">
    <location>
        <begin position="1"/>
        <end position="10"/>
    </location>
</feature>
<dbReference type="Pfam" id="PF05648">
    <property type="entry name" value="PEX11"/>
    <property type="match status" value="2"/>
</dbReference>
<evidence type="ECO:0000313" key="10">
    <source>
        <dbReference type="Proteomes" id="UP000290289"/>
    </source>
</evidence>
<evidence type="ECO:0000256" key="6">
    <source>
        <dbReference type="ARBA" id="ARBA00023136"/>
    </source>
</evidence>
<dbReference type="PANTHER" id="PTHR12652:SF50">
    <property type="entry name" value="PEROXIN 11"/>
    <property type="match status" value="1"/>
</dbReference>
<keyword evidence="10" id="KW-1185">Reference proteome</keyword>
<keyword evidence="7" id="KW-0576">Peroxisome</keyword>
<dbReference type="GO" id="GO:0044375">
    <property type="term" value="P:regulation of peroxisome size"/>
    <property type="evidence" value="ECO:0007669"/>
    <property type="project" value="UniProtKB-ARBA"/>
</dbReference>
<comment type="caution">
    <text evidence="9">The sequence shown here is derived from an EMBL/GenBank/DDBJ whole genome shotgun (WGS) entry which is preliminary data.</text>
</comment>
<dbReference type="STRING" id="3750.A0A498KHZ3"/>
<protein>
    <submittedName>
        <fullName evidence="9">Uncharacterized protein</fullName>
    </submittedName>
</protein>
<comment type="subunit">
    <text evidence="4">Homooligomer. Interacts with ARC5 and FIS1B on peroxisomes.</text>
</comment>
<comment type="similarity">
    <text evidence="3">Belongs to the peroxin-11 family.</text>
</comment>
<dbReference type="Proteomes" id="UP000290289">
    <property type="component" value="Chromosome 2"/>
</dbReference>
<proteinExistence type="inferred from homology"/>
<keyword evidence="5" id="KW-0962">Peroxisome biogenesis</keyword>
<name>A0A498KHZ3_MALDO</name>
<feature type="region of interest" description="Disordered" evidence="8">
    <location>
        <begin position="1"/>
        <end position="25"/>
    </location>
</feature>
<evidence type="ECO:0000256" key="4">
    <source>
        <dbReference type="ARBA" id="ARBA00011340"/>
    </source>
</evidence>
<evidence type="ECO:0000256" key="5">
    <source>
        <dbReference type="ARBA" id="ARBA00022593"/>
    </source>
</evidence>
<dbReference type="GO" id="GO:0005778">
    <property type="term" value="C:peroxisomal membrane"/>
    <property type="evidence" value="ECO:0007669"/>
    <property type="project" value="UniProtKB-SubCell"/>
</dbReference>
<evidence type="ECO:0000256" key="2">
    <source>
        <dbReference type="ARBA" id="ARBA00004585"/>
    </source>
</evidence>
<dbReference type="EMBL" id="RDQH01000328">
    <property type="protein sequence ID" value="RXI07026.1"/>
    <property type="molecule type" value="Genomic_DNA"/>
</dbReference>
<dbReference type="InterPro" id="IPR008733">
    <property type="entry name" value="PEX11"/>
</dbReference>
<accession>A0A498KHZ3</accession>
<comment type="function">
    <text evidence="1">Involved in peroxisomal proliferation. Promotes peroxisomal duplication, aggregation or elongation without fission.</text>
</comment>
<organism evidence="9 10">
    <name type="scientific">Malus domestica</name>
    <name type="common">Apple</name>
    <name type="synonym">Pyrus malus</name>
    <dbReference type="NCBI Taxonomy" id="3750"/>
    <lineage>
        <taxon>Eukaryota</taxon>
        <taxon>Viridiplantae</taxon>
        <taxon>Streptophyta</taxon>
        <taxon>Embryophyta</taxon>
        <taxon>Tracheophyta</taxon>
        <taxon>Spermatophyta</taxon>
        <taxon>Magnoliopsida</taxon>
        <taxon>eudicotyledons</taxon>
        <taxon>Gunneridae</taxon>
        <taxon>Pentapetalae</taxon>
        <taxon>rosids</taxon>
        <taxon>fabids</taxon>
        <taxon>Rosales</taxon>
        <taxon>Rosaceae</taxon>
        <taxon>Amygdaloideae</taxon>
        <taxon>Maleae</taxon>
        <taxon>Malus</taxon>
    </lineage>
</organism>
<dbReference type="PANTHER" id="PTHR12652">
    <property type="entry name" value="PEROXISOMAL BIOGENESIS FACTOR 11"/>
    <property type="match status" value="1"/>
</dbReference>
<evidence type="ECO:0000313" key="9">
    <source>
        <dbReference type="EMBL" id="RXI07026.1"/>
    </source>
</evidence>
<keyword evidence="6" id="KW-0472">Membrane</keyword>
<evidence type="ECO:0000256" key="3">
    <source>
        <dbReference type="ARBA" id="ARBA00008194"/>
    </source>
</evidence>
<sequence>MDSKPSTTTAPLLNQKNPNNPPSKLKPRDFLNHLEAYLAKQDGVDKLIKISRYVTKIVFASPALPETLPLTQRLKSFESSVSVSRKAFRLGKFVQNVNALRSSNFDSNQERVLTFVWLVKLGLINKKHSRNLQKISTWTEFIRYAGSISLKFRDLNRISEDENCVKSSIEIMITRGNGCEKENERLSKLCEKKMMKMLFVVQDLADALMALMDI</sequence>
<evidence type="ECO:0000256" key="8">
    <source>
        <dbReference type="SAM" id="MobiDB-lite"/>
    </source>
</evidence>
<comment type="subcellular location">
    <subcellularLocation>
        <location evidence="2">Peroxisome membrane</location>
        <topology evidence="2">Multi-pass membrane protein</topology>
    </subcellularLocation>
</comment>
<dbReference type="GO" id="GO:0042802">
    <property type="term" value="F:identical protein binding"/>
    <property type="evidence" value="ECO:0007669"/>
    <property type="project" value="UniProtKB-ARBA"/>
</dbReference>
<evidence type="ECO:0000256" key="7">
    <source>
        <dbReference type="ARBA" id="ARBA00023140"/>
    </source>
</evidence>
<dbReference type="AlphaFoldDB" id="A0A498KHZ3"/>
<dbReference type="GO" id="GO:0016559">
    <property type="term" value="P:peroxisome fission"/>
    <property type="evidence" value="ECO:0007669"/>
    <property type="project" value="InterPro"/>
</dbReference>
<reference evidence="9 10" key="1">
    <citation type="submission" date="2018-10" db="EMBL/GenBank/DDBJ databases">
        <title>A high-quality apple genome assembly.</title>
        <authorList>
            <person name="Hu J."/>
        </authorList>
    </citation>
    <scope>NUCLEOTIDE SEQUENCE [LARGE SCALE GENOMIC DNA]</scope>
    <source>
        <strain evidence="10">cv. HFTH1</strain>
        <tissue evidence="9">Young leaf</tissue>
    </source>
</reference>